<dbReference type="AlphaFoldDB" id="A0A157S609"/>
<evidence type="ECO:0000313" key="4">
    <source>
        <dbReference type="Proteomes" id="UP000076848"/>
    </source>
</evidence>
<dbReference type="Proteomes" id="UP000076848">
    <property type="component" value="Unassembled WGS sequence"/>
</dbReference>
<evidence type="ECO:0000256" key="1">
    <source>
        <dbReference type="ARBA" id="ARBA00005254"/>
    </source>
</evidence>
<dbReference type="EMBL" id="FKIF01000001">
    <property type="protein sequence ID" value="SAI65825.1"/>
    <property type="molecule type" value="Genomic_DNA"/>
</dbReference>
<dbReference type="STRING" id="288768.SAMEA3906486_00577"/>
<accession>A0A157S609</accession>
<dbReference type="SUPFAM" id="SSF52096">
    <property type="entry name" value="ClpP/crotonase"/>
    <property type="match status" value="1"/>
</dbReference>
<protein>
    <submittedName>
        <fullName evidence="3">Enoyl-CoA hydratase</fullName>
        <ecNumber evidence="3">4.2.1.17</ecNumber>
    </submittedName>
</protein>
<gene>
    <name evidence="3" type="primary">echA8_3</name>
    <name evidence="3" type="ORF">SAMEA3906486_00577</name>
</gene>
<dbReference type="InterPro" id="IPR014748">
    <property type="entry name" value="Enoyl-CoA_hydra_C"/>
</dbReference>
<keyword evidence="4" id="KW-1185">Reference proteome</keyword>
<evidence type="ECO:0000256" key="2">
    <source>
        <dbReference type="SAM" id="MobiDB-lite"/>
    </source>
</evidence>
<dbReference type="InterPro" id="IPR029045">
    <property type="entry name" value="ClpP/crotonase-like_dom_sf"/>
</dbReference>
<proteinExistence type="inferred from homology"/>
<name>A0A157S609_9BORD</name>
<dbReference type="Pfam" id="PF00378">
    <property type="entry name" value="ECH_1"/>
    <property type="match status" value="1"/>
</dbReference>
<comment type="similarity">
    <text evidence="1">Belongs to the enoyl-CoA hydratase/isomerase family.</text>
</comment>
<dbReference type="EC" id="4.2.1.17" evidence="3"/>
<dbReference type="Gene3D" id="1.10.12.10">
    <property type="entry name" value="Lyase 2-enoyl-coa Hydratase, Chain A, domain 2"/>
    <property type="match status" value="1"/>
</dbReference>
<sequence length="294" mass="31893">MNPRADAHAASLHAPERPMRQETRMNDATQAAAYTQIEFTLDDGVGRIVLNRPDRMNSFTEVMHHELARALDTLEAFDGLRGLILTGAGRGFCAGQDLGERKPAEDGSRRDLSLALLKHYRPLVMRLRALPVPVVCLMNGVAAGAGASLVLACDVVYAVESARFVQAFNKIGLIPDAGGTWFLPRLVGTGRALGMTLFGEPLPARQAEAWGLVWKVVPDDARADTLAEIHATLASGPTRAYGAAKQALHAAGGNTLEQHFELEARLQRELGYTDDYLEGMHAFAQKRAPTFKGR</sequence>
<dbReference type="PANTHER" id="PTHR43459">
    <property type="entry name" value="ENOYL-COA HYDRATASE"/>
    <property type="match status" value="1"/>
</dbReference>
<dbReference type="GO" id="GO:0004300">
    <property type="term" value="F:enoyl-CoA hydratase activity"/>
    <property type="evidence" value="ECO:0007669"/>
    <property type="project" value="UniProtKB-EC"/>
</dbReference>
<keyword evidence="3" id="KW-0456">Lyase</keyword>
<evidence type="ECO:0000313" key="3">
    <source>
        <dbReference type="EMBL" id="SAI65825.1"/>
    </source>
</evidence>
<organism evidence="3 4">
    <name type="scientific">Bordetella ansorpii</name>
    <dbReference type="NCBI Taxonomy" id="288768"/>
    <lineage>
        <taxon>Bacteria</taxon>
        <taxon>Pseudomonadati</taxon>
        <taxon>Pseudomonadota</taxon>
        <taxon>Betaproteobacteria</taxon>
        <taxon>Burkholderiales</taxon>
        <taxon>Alcaligenaceae</taxon>
        <taxon>Bordetella</taxon>
    </lineage>
</organism>
<dbReference type="Gene3D" id="3.90.226.10">
    <property type="entry name" value="2-enoyl-CoA Hydratase, Chain A, domain 1"/>
    <property type="match status" value="1"/>
</dbReference>
<dbReference type="PANTHER" id="PTHR43459:SF1">
    <property type="entry name" value="EG:BACN32G11.4 PROTEIN"/>
    <property type="match status" value="1"/>
</dbReference>
<feature type="region of interest" description="Disordered" evidence="2">
    <location>
        <begin position="1"/>
        <end position="21"/>
    </location>
</feature>
<dbReference type="CDD" id="cd06558">
    <property type="entry name" value="crotonase-like"/>
    <property type="match status" value="1"/>
</dbReference>
<reference evidence="3 4" key="1">
    <citation type="submission" date="2016-04" db="EMBL/GenBank/DDBJ databases">
        <authorList>
            <consortium name="Pathogen Informatics"/>
        </authorList>
    </citation>
    <scope>NUCLEOTIDE SEQUENCE [LARGE SCALE GENOMIC DNA]</scope>
    <source>
        <strain evidence="3 4">H050680373</strain>
    </source>
</reference>
<dbReference type="InterPro" id="IPR001753">
    <property type="entry name" value="Enoyl-CoA_hydra/iso"/>
</dbReference>